<keyword evidence="4" id="KW-0378">Hydrolase</keyword>
<dbReference type="InterPro" id="IPR003761">
    <property type="entry name" value="Exonuc_VII_S"/>
</dbReference>
<evidence type="ECO:0000256" key="5">
    <source>
        <dbReference type="ARBA" id="ARBA00022839"/>
    </source>
</evidence>
<dbReference type="STRING" id="623280.SAMN05660226_02583"/>
<name>A0A1T5D2U7_9SPHI</name>
<dbReference type="Proteomes" id="UP000190541">
    <property type="component" value="Unassembled WGS sequence"/>
</dbReference>
<dbReference type="EMBL" id="FUYS01000005">
    <property type="protein sequence ID" value="SKB66032.1"/>
    <property type="molecule type" value="Genomic_DNA"/>
</dbReference>
<keyword evidence="5" id="KW-0269">Exonuclease</keyword>
<gene>
    <name evidence="7" type="ORF">SAMN05660226_02583</name>
</gene>
<evidence type="ECO:0000256" key="1">
    <source>
        <dbReference type="ARBA" id="ARBA00009998"/>
    </source>
</evidence>
<dbReference type="InterPro" id="IPR037004">
    <property type="entry name" value="Exonuc_VII_ssu_sf"/>
</dbReference>
<evidence type="ECO:0000313" key="8">
    <source>
        <dbReference type="Proteomes" id="UP000190541"/>
    </source>
</evidence>
<keyword evidence="2" id="KW-0963">Cytoplasm</keyword>
<comment type="similarity">
    <text evidence="1">Belongs to the XseB family.</text>
</comment>
<evidence type="ECO:0000256" key="6">
    <source>
        <dbReference type="NCBIfam" id="TIGR01280"/>
    </source>
</evidence>
<evidence type="ECO:0000256" key="4">
    <source>
        <dbReference type="ARBA" id="ARBA00022801"/>
    </source>
</evidence>
<organism evidence="7 8">
    <name type="scientific">Parapedobacter luteus</name>
    <dbReference type="NCBI Taxonomy" id="623280"/>
    <lineage>
        <taxon>Bacteria</taxon>
        <taxon>Pseudomonadati</taxon>
        <taxon>Bacteroidota</taxon>
        <taxon>Sphingobacteriia</taxon>
        <taxon>Sphingobacteriales</taxon>
        <taxon>Sphingobacteriaceae</taxon>
        <taxon>Parapedobacter</taxon>
    </lineage>
</organism>
<evidence type="ECO:0000256" key="2">
    <source>
        <dbReference type="ARBA" id="ARBA00022490"/>
    </source>
</evidence>
<dbReference type="AlphaFoldDB" id="A0A1T5D2U7"/>
<evidence type="ECO:0000256" key="3">
    <source>
        <dbReference type="ARBA" id="ARBA00022722"/>
    </source>
</evidence>
<proteinExistence type="inferred from homology"/>
<dbReference type="Gene3D" id="1.10.287.1040">
    <property type="entry name" value="Exonuclease VII, small subunit"/>
    <property type="match status" value="1"/>
</dbReference>
<dbReference type="Pfam" id="PF02609">
    <property type="entry name" value="Exonuc_VII_S"/>
    <property type="match status" value="1"/>
</dbReference>
<dbReference type="GO" id="GO:0008855">
    <property type="term" value="F:exodeoxyribonuclease VII activity"/>
    <property type="evidence" value="ECO:0007669"/>
    <property type="project" value="UniProtKB-UniRule"/>
</dbReference>
<reference evidence="7 8" key="1">
    <citation type="submission" date="2017-02" db="EMBL/GenBank/DDBJ databases">
        <authorList>
            <person name="Peterson S.W."/>
        </authorList>
    </citation>
    <scope>NUCLEOTIDE SEQUENCE [LARGE SCALE GENOMIC DNA]</scope>
    <source>
        <strain evidence="7 8">DSM 22899</strain>
    </source>
</reference>
<dbReference type="GO" id="GO:0006308">
    <property type="term" value="P:DNA catabolic process"/>
    <property type="evidence" value="ECO:0007669"/>
    <property type="project" value="UniProtKB-UniRule"/>
</dbReference>
<sequence length="77" mass="8538">MSNEKYTYTDAFNELQTIVAEIERGEITIDELSEKVKRATLLISVCKAKLTATEEEVNTILASLATDVDSSPPTEEE</sequence>
<accession>A0A1T5D2U7</accession>
<dbReference type="SUPFAM" id="SSF116842">
    <property type="entry name" value="XseB-like"/>
    <property type="match status" value="1"/>
</dbReference>
<keyword evidence="3" id="KW-0540">Nuclease</keyword>
<dbReference type="RefSeq" id="WP_079717245.1">
    <property type="nucleotide sequence ID" value="NZ_FUYS01000005.1"/>
</dbReference>
<dbReference type="GO" id="GO:0009318">
    <property type="term" value="C:exodeoxyribonuclease VII complex"/>
    <property type="evidence" value="ECO:0007669"/>
    <property type="project" value="UniProtKB-UniRule"/>
</dbReference>
<dbReference type="EC" id="3.1.11.6" evidence="6"/>
<evidence type="ECO:0000313" key="7">
    <source>
        <dbReference type="EMBL" id="SKB66032.1"/>
    </source>
</evidence>
<dbReference type="OrthoDB" id="9813898at2"/>
<keyword evidence="8" id="KW-1185">Reference proteome</keyword>
<dbReference type="NCBIfam" id="TIGR01280">
    <property type="entry name" value="xseB"/>
    <property type="match status" value="1"/>
</dbReference>
<protein>
    <recommendedName>
        <fullName evidence="6">Exodeoxyribonuclease VII small subunit</fullName>
        <ecNumber evidence="6">3.1.11.6</ecNumber>
    </recommendedName>
</protein>